<protein>
    <submittedName>
        <fullName evidence="1">Uncharacterized protein</fullName>
    </submittedName>
</protein>
<dbReference type="EMBL" id="ML209386">
    <property type="protein sequence ID" value="TFK58405.1"/>
    <property type="molecule type" value="Genomic_DNA"/>
</dbReference>
<name>A0ACD2ZYA8_9AGAR</name>
<accession>A0ACD2ZYA8</accession>
<proteinExistence type="predicted"/>
<keyword evidence="2" id="KW-1185">Reference proteome</keyword>
<reference evidence="1 2" key="1">
    <citation type="journal article" date="2019" name="Nat. Ecol. Evol.">
        <title>Megaphylogeny resolves global patterns of mushroom evolution.</title>
        <authorList>
            <person name="Varga T."/>
            <person name="Krizsan K."/>
            <person name="Foldi C."/>
            <person name="Dima B."/>
            <person name="Sanchez-Garcia M."/>
            <person name="Sanchez-Ramirez S."/>
            <person name="Szollosi G.J."/>
            <person name="Szarkandi J.G."/>
            <person name="Papp V."/>
            <person name="Albert L."/>
            <person name="Andreopoulos W."/>
            <person name="Angelini C."/>
            <person name="Antonin V."/>
            <person name="Barry K.W."/>
            <person name="Bougher N.L."/>
            <person name="Buchanan P."/>
            <person name="Buyck B."/>
            <person name="Bense V."/>
            <person name="Catcheside P."/>
            <person name="Chovatia M."/>
            <person name="Cooper J."/>
            <person name="Damon W."/>
            <person name="Desjardin D."/>
            <person name="Finy P."/>
            <person name="Geml J."/>
            <person name="Haridas S."/>
            <person name="Hughes K."/>
            <person name="Justo A."/>
            <person name="Karasinski D."/>
            <person name="Kautmanova I."/>
            <person name="Kiss B."/>
            <person name="Kocsube S."/>
            <person name="Kotiranta H."/>
            <person name="LaButti K.M."/>
            <person name="Lechner B.E."/>
            <person name="Liimatainen K."/>
            <person name="Lipzen A."/>
            <person name="Lukacs Z."/>
            <person name="Mihaltcheva S."/>
            <person name="Morgado L.N."/>
            <person name="Niskanen T."/>
            <person name="Noordeloos M.E."/>
            <person name="Ohm R.A."/>
            <person name="Ortiz-Santana B."/>
            <person name="Ovrebo C."/>
            <person name="Racz N."/>
            <person name="Riley R."/>
            <person name="Savchenko A."/>
            <person name="Shiryaev A."/>
            <person name="Soop K."/>
            <person name="Spirin V."/>
            <person name="Szebenyi C."/>
            <person name="Tomsovsky M."/>
            <person name="Tulloss R.E."/>
            <person name="Uehling J."/>
            <person name="Grigoriev I.V."/>
            <person name="Vagvolgyi C."/>
            <person name="Papp T."/>
            <person name="Martin F.M."/>
            <person name="Miettinen O."/>
            <person name="Hibbett D.S."/>
            <person name="Nagy L.G."/>
        </authorList>
    </citation>
    <scope>NUCLEOTIDE SEQUENCE [LARGE SCALE GENOMIC DNA]</scope>
    <source>
        <strain evidence="1 2">NL-1719</strain>
    </source>
</reference>
<organism evidence="1 2">
    <name type="scientific">Pluteus cervinus</name>
    <dbReference type="NCBI Taxonomy" id="181527"/>
    <lineage>
        <taxon>Eukaryota</taxon>
        <taxon>Fungi</taxon>
        <taxon>Dikarya</taxon>
        <taxon>Basidiomycota</taxon>
        <taxon>Agaricomycotina</taxon>
        <taxon>Agaricomycetes</taxon>
        <taxon>Agaricomycetidae</taxon>
        <taxon>Agaricales</taxon>
        <taxon>Pluteineae</taxon>
        <taxon>Pluteaceae</taxon>
        <taxon>Pluteus</taxon>
    </lineage>
</organism>
<evidence type="ECO:0000313" key="1">
    <source>
        <dbReference type="EMBL" id="TFK58405.1"/>
    </source>
</evidence>
<gene>
    <name evidence="1" type="ORF">BDN72DRAFT_865962</name>
</gene>
<dbReference type="Proteomes" id="UP000308600">
    <property type="component" value="Unassembled WGS sequence"/>
</dbReference>
<feature type="non-terminal residue" evidence="1">
    <location>
        <position position="462"/>
    </location>
</feature>
<evidence type="ECO:0000313" key="2">
    <source>
        <dbReference type="Proteomes" id="UP000308600"/>
    </source>
</evidence>
<sequence length="462" mass="52422">MTPGMSQVDNDIIGIGIDRWIRSSGLFGLRPLKYTTSQQKVKGKPLSVIDLDKQPYEYTPQMHFEYQCSWAQGMIERAQMTYVESIECKRDYTTHGKFVPLYLNEQDLPYSERTSSVCLLSADQYKTEDLAKIFERQSIVIRQREPSNAEFNRAELETMTLLDKHIRIHDLSTPRSLMEPNIHLVRGTAQDVLDAHNAGPTDGKILKCLDLGLPMIGAVHHDLSTDTHATSVTGGYWTTDCKQLCALERFKGGLICSNDAYDYWQVDVNGMASRVLVRCGVKLWFLARPKPGCDFASTDFFLNTDISGTSSDEWDVEVVVLRAGDEIPYSSYMRPNTPHAVITPESAICQRVYFICYTTIRETSYGLFDSVTRNHTLTGMEEFNDTLFLIRRTVMYWAHIIPGNPAPQHSPDIKTMKGILDVFTACILVEIGNVLHSGFWNNSLKDSERVEIIEGRRLSRCL</sequence>